<dbReference type="InterPro" id="IPR039421">
    <property type="entry name" value="Type_1_exporter"/>
</dbReference>
<dbReference type="InterPro" id="IPR017871">
    <property type="entry name" value="ABC_transporter-like_CS"/>
</dbReference>
<comment type="subcellular location">
    <subcellularLocation>
        <location evidence="1">Cell membrane</location>
        <topology evidence="1">Multi-pass membrane protein</topology>
    </subcellularLocation>
</comment>
<dbReference type="PANTHER" id="PTHR43394">
    <property type="entry name" value="ATP-DEPENDENT PERMEASE MDL1, MITOCHONDRIAL"/>
    <property type="match status" value="1"/>
</dbReference>
<organism evidence="10 11">
    <name type="scientific">Urinicoccus massiliensis</name>
    <dbReference type="NCBI Taxonomy" id="1723382"/>
    <lineage>
        <taxon>Bacteria</taxon>
        <taxon>Bacillati</taxon>
        <taxon>Bacillota</taxon>
        <taxon>Tissierellia</taxon>
        <taxon>Tissierellales</taxon>
        <taxon>Peptoniphilaceae</taxon>
        <taxon>Urinicoccus</taxon>
    </lineage>
</organism>
<keyword evidence="5 7" id="KW-1133">Transmembrane helix</keyword>
<evidence type="ECO:0000256" key="4">
    <source>
        <dbReference type="ARBA" id="ARBA00022840"/>
    </source>
</evidence>
<dbReference type="InterPro" id="IPR003593">
    <property type="entry name" value="AAA+_ATPase"/>
</dbReference>
<evidence type="ECO:0000256" key="7">
    <source>
        <dbReference type="SAM" id="Phobius"/>
    </source>
</evidence>
<dbReference type="AlphaFoldDB" id="A0A8H2MDE2"/>
<dbReference type="RefSeq" id="WP_131748045.1">
    <property type="nucleotide sequence ID" value="NZ_CAACYI010000001.1"/>
</dbReference>
<dbReference type="Proteomes" id="UP000377798">
    <property type="component" value="Unassembled WGS sequence"/>
</dbReference>
<dbReference type="GO" id="GO:0016887">
    <property type="term" value="F:ATP hydrolysis activity"/>
    <property type="evidence" value="ECO:0007669"/>
    <property type="project" value="InterPro"/>
</dbReference>
<dbReference type="PROSITE" id="PS50893">
    <property type="entry name" value="ABC_TRANSPORTER_2"/>
    <property type="match status" value="1"/>
</dbReference>
<dbReference type="SUPFAM" id="SSF52540">
    <property type="entry name" value="P-loop containing nucleoside triphosphate hydrolases"/>
    <property type="match status" value="1"/>
</dbReference>
<dbReference type="EMBL" id="CAACYI010000001">
    <property type="protein sequence ID" value="VFB15665.1"/>
    <property type="molecule type" value="Genomic_DNA"/>
</dbReference>
<evidence type="ECO:0000256" key="2">
    <source>
        <dbReference type="ARBA" id="ARBA00022692"/>
    </source>
</evidence>
<feature type="transmembrane region" description="Helical" evidence="7">
    <location>
        <begin position="277"/>
        <end position="303"/>
    </location>
</feature>
<evidence type="ECO:0000256" key="5">
    <source>
        <dbReference type="ARBA" id="ARBA00022989"/>
    </source>
</evidence>
<sequence length="548" mass="61682">MQTYKKSLLLLKDLLFLVRPLAFPMMGAVFFGALGHILATAIPSLGSYWLLTGEFNVKTGLITFGVLALCRSLFRYFEQLLNHFVAFRTLAIIRDKVFRKLRDLAPAKMEEKNKGELISVISADIELMEVFYAHTISPVIIAIIHTLVLTIFMVKIHWAIGLCLLVSHLILGVAVPIYTEKKSRDLGPIQRKILSDLNLNILESFKGIKELVNFNYGDKRSQEVTEQTKKLNQATKNLTRDSGKSFGLSRLLVFALSGFFGVFAAKLYQDGQIPFNLFIFSWVIFLSSFGPTSALASLANNLVVTLACARRVLGLLKEDPKVDEVLGGKTFDYENFKVEKVTFSHDKTPLLDQFSMEGGKNQIIGLAGKSGCGKSSLIQLMMRFYDPEKGKINYNGINLKEINSSNLRKNIGYLSQSTHLFKGSIRDNLLIAKKGATEEELIYACKKAAIYDFIKDLPQGLDTEIVRDQNLLSSGEMQRLSMARLFLKNPKLYLLDEPTANVDAMTEGIILKSIYQDRQDKTILITSHRESTLRICQAVIYMQRQIRS</sequence>
<evidence type="ECO:0000256" key="3">
    <source>
        <dbReference type="ARBA" id="ARBA00022741"/>
    </source>
</evidence>
<keyword evidence="4 10" id="KW-0067">ATP-binding</keyword>
<gene>
    <name evidence="10" type="ORF">NCTC13150_00165</name>
</gene>
<feature type="domain" description="ABC transmembrane type-1" evidence="9">
    <location>
        <begin position="27"/>
        <end position="302"/>
    </location>
</feature>
<evidence type="ECO:0000259" key="8">
    <source>
        <dbReference type="PROSITE" id="PS50893"/>
    </source>
</evidence>
<keyword evidence="6 7" id="KW-0472">Membrane</keyword>
<proteinExistence type="predicted"/>
<dbReference type="InterPro" id="IPR011527">
    <property type="entry name" value="ABC1_TM_dom"/>
</dbReference>
<evidence type="ECO:0000313" key="10">
    <source>
        <dbReference type="EMBL" id="VFB15665.1"/>
    </source>
</evidence>
<dbReference type="InterPro" id="IPR003439">
    <property type="entry name" value="ABC_transporter-like_ATP-bd"/>
</dbReference>
<dbReference type="GO" id="GO:0005886">
    <property type="term" value="C:plasma membrane"/>
    <property type="evidence" value="ECO:0007669"/>
    <property type="project" value="UniProtKB-SubCell"/>
</dbReference>
<dbReference type="SUPFAM" id="SSF90123">
    <property type="entry name" value="ABC transporter transmembrane region"/>
    <property type="match status" value="1"/>
</dbReference>
<dbReference type="SMART" id="SM00382">
    <property type="entry name" value="AAA"/>
    <property type="match status" value="1"/>
</dbReference>
<feature type="transmembrane region" description="Helical" evidence="7">
    <location>
        <begin position="131"/>
        <end position="152"/>
    </location>
</feature>
<dbReference type="InterPro" id="IPR027417">
    <property type="entry name" value="P-loop_NTPase"/>
</dbReference>
<accession>A0A8H2MDE2</accession>
<dbReference type="Pfam" id="PF00005">
    <property type="entry name" value="ABC_tran"/>
    <property type="match status" value="1"/>
</dbReference>
<dbReference type="GO" id="GO:0005524">
    <property type="term" value="F:ATP binding"/>
    <property type="evidence" value="ECO:0007669"/>
    <property type="project" value="UniProtKB-KW"/>
</dbReference>
<evidence type="ECO:0000256" key="6">
    <source>
        <dbReference type="ARBA" id="ARBA00023136"/>
    </source>
</evidence>
<feature type="transmembrane region" description="Helical" evidence="7">
    <location>
        <begin position="55"/>
        <end position="74"/>
    </location>
</feature>
<dbReference type="Gene3D" id="3.40.50.300">
    <property type="entry name" value="P-loop containing nucleotide triphosphate hydrolases"/>
    <property type="match status" value="1"/>
</dbReference>
<comment type="caution">
    <text evidence="10">The sequence shown here is derived from an EMBL/GenBank/DDBJ whole genome shotgun (WGS) entry which is preliminary data.</text>
</comment>
<dbReference type="Gene3D" id="1.20.1560.10">
    <property type="entry name" value="ABC transporter type 1, transmembrane domain"/>
    <property type="match status" value="1"/>
</dbReference>
<protein>
    <submittedName>
        <fullName evidence="10">Probable ABC transporter ATP-binding protein HI_0664</fullName>
    </submittedName>
</protein>
<feature type="domain" description="ABC transporter" evidence="8">
    <location>
        <begin position="336"/>
        <end position="546"/>
    </location>
</feature>
<name>A0A8H2MDE2_9FIRM</name>
<dbReference type="InterPro" id="IPR036640">
    <property type="entry name" value="ABC1_TM_sf"/>
</dbReference>
<keyword evidence="11" id="KW-1185">Reference proteome</keyword>
<reference evidence="10 11" key="1">
    <citation type="submission" date="2019-02" db="EMBL/GenBank/DDBJ databases">
        <authorList>
            <consortium name="Pathogen Informatics"/>
        </authorList>
    </citation>
    <scope>NUCLEOTIDE SEQUENCE [LARGE SCALE GENOMIC DNA]</scope>
    <source>
        <strain evidence="10 11">3012STDY7089603</strain>
    </source>
</reference>
<evidence type="ECO:0000313" key="11">
    <source>
        <dbReference type="Proteomes" id="UP000377798"/>
    </source>
</evidence>
<dbReference type="GO" id="GO:0015421">
    <property type="term" value="F:ABC-type oligopeptide transporter activity"/>
    <property type="evidence" value="ECO:0007669"/>
    <property type="project" value="TreeGrafter"/>
</dbReference>
<evidence type="ECO:0000256" key="1">
    <source>
        <dbReference type="ARBA" id="ARBA00004651"/>
    </source>
</evidence>
<feature type="transmembrane region" description="Helical" evidence="7">
    <location>
        <begin position="21"/>
        <end position="43"/>
    </location>
</feature>
<feature type="transmembrane region" description="Helical" evidence="7">
    <location>
        <begin position="158"/>
        <end position="178"/>
    </location>
</feature>
<dbReference type="PROSITE" id="PS50929">
    <property type="entry name" value="ABC_TM1F"/>
    <property type="match status" value="1"/>
</dbReference>
<dbReference type="Pfam" id="PF00664">
    <property type="entry name" value="ABC_membrane"/>
    <property type="match status" value="1"/>
</dbReference>
<keyword evidence="2 7" id="KW-0812">Transmembrane</keyword>
<feature type="transmembrane region" description="Helical" evidence="7">
    <location>
        <begin position="246"/>
        <end position="265"/>
    </location>
</feature>
<keyword evidence="3" id="KW-0547">Nucleotide-binding</keyword>
<dbReference type="PROSITE" id="PS00211">
    <property type="entry name" value="ABC_TRANSPORTER_1"/>
    <property type="match status" value="1"/>
</dbReference>
<dbReference type="PANTHER" id="PTHR43394:SF1">
    <property type="entry name" value="ATP-BINDING CASSETTE SUB-FAMILY B MEMBER 10, MITOCHONDRIAL"/>
    <property type="match status" value="1"/>
</dbReference>
<evidence type="ECO:0000259" key="9">
    <source>
        <dbReference type="PROSITE" id="PS50929"/>
    </source>
</evidence>